<dbReference type="PANTHER" id="PTHR39535:SF2">
    <property type="entry name" value="HTTM DOMAIN-CONTAINING PROTEIN"/>
    <property type="match status" value="1"/>
</dbReference>
<name>A0A923PJE7_9BACT</name>
<dbReference type="InterPro" id="IPR011020">
    <property type="entry name" value="HTTM-like"/>
</dbReference>
<feature type="domain" description="HTTM-like" evidence="6">
    <location>
        <begin position="22"/>
        <end position="287"/>
    </location>
</feature>
<evidence type="ECO:0000256" key="3">
    <source>
        <dbReference type="ARBA" id="ARBA00022989"/>
    </source>
</evidence>
<feature type="transmembrane region" description="Helical" evidence="5">
    <location>
        <begin position="121"/>
        <end position="154"/>
    </location>
</feature>
<dbReference type="RefSeq" id="WP_187465872.1">
    <property type="nucleotide sequence ID" value="NZ_JACSIT010000077.1"/>
</dbReference>
<evidence type="ECO:0000313" key="8">
    <source>
        <dbReference type="Proteomes" id="UP000650081"/>
    </source>
</evidence>
<feature type="transmembrane region" description="Helical" evidence="5">
    <location>
        <begin position="249"/>
        <end position="271"/>
    </location>
</feature>
<proteinExistence type="predicted"/>
<dbReference type="PANTHER" id="PTHR39535">
    <property type="entry name" value="SPORULATION-DELAYING PROTEIN SDPB"/>
    <property type="match status" value="1"/>
</dbReference>
<keyword evidence="2 5" id="KW-0812">Transmembrane</keyword>
<dbReference type="AlphaFoldDB" id="A0A923PJE7"/>
<evidence type="ECO:0000256" key="5">
    <source>
        <dbReference type="SAM" id="Phobius"/>
    </source>
</evidence>
<evidence type="ECO:0000256" key="2">
    <source>
        <dbReference type="ARBA" id="ARBA00022692"/>
    </source>
</evidence>
<accession>A0A923PJE7</accession>
<dbReference type="InterPro" id="IPR052964">
    <property type="entry name" value="Sporulation_signal_mat"/>
</dbReference>
<dbReference type="GO" id="GO:0012505">
    <property type="term" value="C:endomembrane system"/>
    <property type="evidence" value="ECO:0007669"/>
    <property type="project" value="UniProtKB-SubCell"/>
</dbReference>
<comment type="subcellular location">
    <subcellularLocation>
        <location evidence="1">Endomembrane system</location>
        <topology evidence="1">Multi-pass membrane protein</topology>
    </subcellularLocation>
</comment>
<protein>
    <recommendedName>
        <fullName evidence="6">HTTM-like domain-containing protein</fullName>
    </recommendedName>
</protein>
<dbReference type="EMBL" id="JACSIT010000077">
    <property type="protein sequence ID" value="MBC6993771.1"/>
    <property type="molecule type" value="Genomic_DNA"/>
</dbReference>
<comment type="caution">
    <text evidence="7">The sequence shown here is derived from an EMBL/GenBank/DDBJ whole genome shotgun (WGS) entry which is preliminary data.</text>
</comment>
<feature type="transmembrane region" description="Helical" evidence="5">
    <location>
        <begin position="175"/>
        <end position="194"/>
    </location>
</feature>
<sequence>MKFVQEKYAALVRFFFADDAGSRSESLRALRFFRRAVGAIVLLHFFAIRRDFADLFGTNGIIPWDVANLYVADFQLTLPRIIVFLETFGIAAPTTLVCFQAAFYAAGISLVLGIWPRVSALVLLLLQVSVVSGIGFLAYGVDFFTSMALFYLVLANTGKGGNPLPVRRTLQLHLGIAYFFSGLVKLLGFNWWNGESIWKAINLPYVNRDFAFDFTWLADYPWVFVAIGWATIVIELFHPLFIGWKKSRAFWLLATVGMHFGIAIVLNLYYFSAMMIVWNLAAYHAFASLGRRPVGHTLEQLPKIAA</sequence>
<keyword evidence="4 5" id="KW-0472">Membrane</keyword>
<evidence type="ECO:0000256" key="4">
    <source>
        <dbReference type="ARBA" id="ARBA00023136"/>
    </source>
</evidence>
<dbReference type="Proteomes" id="UP000650081">
    <property type="component" value="Unassembled WGS sequence"/>
</dbReference>
<keyword evidence="3 5" id="KW-1133">Transmembrane helix</keyword>
<dbReference type="SMART" id="SM00752">
    <property type="entry name" value="HTTM"/>
    <property type="match status" value="1"/>
</dbReference>
<feature type="transmembrane region" description="Helical" evidence="5">
    <location>
        <begin position="90"/>
        <end position="115"/>
    </location>
</feature>
<evidence type="ECO:0000259" key="6">
    <source>
        <dbReference type="SMART" id="SM00752"/>
    </source>
</evidence>
<evidence type="ECO:0000313" key="7">
    <source>
        <dbReference type="EMBL" id="MBC6993771.1"/>
    </source>
</evidence>
<reference evidence="7" key="1">
    <citation type="submission" date="2020-08" db="EMBL/GenBank/DDBJ databases">
        <title>Lewinella bacteria from marine environments.</title>
        <authorList>
            <person name="Zhong Y."/>
        </authorList>
    </citation>
    <scope>NUCLEOTIDE SEQUENCE</scope>
    <source>
        <strain evidence="7">KCTC 42187</strain>
    </source>
</reference>
<gene>
    <name evidence="7" type="ORF">H9S92_06345</name>
</gene>
<evidence type="ECO:0000256" key="1">
    <source>
        <dbReference type="ARBA" id="ARBA00004127"/>
    </source>
</evidence>
<feature type="transmembrane region" description="Helical" evidence="5">
    <location>
        <begin position="214"/>
        <end position="237"/>
    </location>
</feature>
<organism evidence="7 8">
    <name type="scientific">Neolewinella lacunae</name>
    <dbReference type="NCBI Taxonomy" id="1517758"/>
    <lineage>
        <taxon>Bacteria</taxon>
        <taxon>Pseudomonadati</taxon>
        <taxon>Bacteroidota</taxon>
        <taxon>Saprospiria</taxon>
        <taxon>Saprospirales</taxon>
        <taxon>Lewinellaceae</taxon>
        <taxon>Neolewinella</taxon>
    </lineage>
</organism>
<keyword evidence="8" id="KW-1185">Reference proteome</keyword>